<evidence type="ECO:0000313" key="1">
    <source>
        <dbReference type="EMBL" id="KAK8998682.1"/>
    </source>
</evidence>
<protein>
    <submittedName>
        <fullName evidence="1">Uncharacterized protein</fullName>
    </submittedName>
</protein>
<gene>
    <name evidence="1" type="ORF">V6N11_084067</name>
</gene>
<keyword evidence="2" id="KW-1185">Reference proteome</keyword>
<proteinExistence type="predicted"/>
<name>A0ABR2QDE5_9ROSI</name>
<evidence type="ECO:0000313" key="2">
    <source>
        <dbReference type="Proteomes" id="UP001396334"/>
    </source>
</evidence>
<sequence length="222" mass="24410">MKQETFLVKKQAEAISNVVKFPKRGVWLFCVHIDNSGRKENKNRNTRTAKNCPNVGNRVVWLGQAEELQKSYARTVHEISAEKQNGLRLLSFQIESDANWQNAKTPSLIGLPISLAVRADMPMPGLVGSNGLHGWGEKTVRIWLRVLRRMKTKSELDVDVKDEDVLIGGDVLASIQLAGGGVQLPSGGCATGRNCLASVTYPKSSSIVVHCRKRSTPSTKYG</sequence>
<accession>A0ABR2QDE5</accession>
<organism evidence="1 2">
    <name type="scientific">Hibiscus sabdariffa</name>
    <name type="common">roselle</name>
    <dbReference type="NCBI Taxonomy" id="183260"/>
    <lineage>
        <taxon>Eukaryota</taxon>
        <taxon>Viridiplantae</taxon>
        <taxon>Streptophyta</taxon>
        <taxon>Embryophyta</taxon>
        <taxon>Tracheophyta</taxon>
        <taxon>Spermatophyta</taxon>
        <taxon>Magnoliopsida</taxon>
        <taxon>eudicotyledons</taxon>
        <taxon>Gunneridae</taxon>
        <taxon>Pentapetalae</taxon>
        <taxon>rosids</taxon>
        <taxon>malvids</taxon>
        <taxon>Malvales</taxon>
        <taxon>Malvaceae</taxon>
        <taxon>Malvoideae</taxon>
        <taxon>Hibiscus</taxon>
    </lineage>
</organism>
<dbReference type="Proteomes" id="UP001396334">
    <property type="component" value="Unassembled WGS sequence"/>
</dbReference>
<reference evidence="1 2" key="1">
    <citation type="journal article" date="2024" name="G3 (Bethesda)">
        <title>Genome assembly of Hibiscus sabdariffa L. provides insights into metabolisms of medicinal natural products.</title>
        <authorList>
            <person name="Kim T."/>
        </authorList>
    </citation>
    <scope>NUCLEOTIDE SEQUENCE [LARGE SCALE GENOMIC DNA]</scope>
    <source>
        <strain evidence="1">TK-2024</strain>
        <tissue evidence="1">Old leaves</tissue>
    </source>
</reference>
<comment type="caution">
    <text evidence="1">The sequence shown here is derived from an EMBL/GenBank/DDBJ whole genome shotgun (WGS) entry which is preliminary data.</text>
</comment>
<dbReference type="EMBL" id="JBBPBN010000041">
    <property type="protein sequence ID" value="KAK8998682.1"/>
    <property type="molecule type" value="Genomic_DNA"/>
</dbReference>